<dbReference type="AlphaFoldDB" id="A0A1Y4L712"/>
<sequence length="439" mass="47570">MKHLNPKLKNRLKNTALFVLTLLLVVLTALSWLGDLNLGDLPADSWLGRLYISLSYGEAGGFTLRSGEFPAARPVEIAVQTETGMKGALYNENAVSGFLSVLEQPIGAALSAATDFELAEESELIEALGKPGVFVRYHCALPLSLIASWMGGSYHASSDPNAQSLFFGADGVLWVRTDLGNLYRCDLHAAPDPELAAEVSGQACTFAAQTMPEQTAVRPETLLLSDTLTLPTVTSTPVDIDIEHAGNSLTVMLEAFGYDTYVRNYPDQTTGMRVFVNNQSTLRVGQEGEIVFRANTSEGGLEAYLKNEIGENGPLTYQVDYARRLLESILQSFSTDASFAFDGCTESEDGKSARLMFRYFIGSVPVEGEEGILAVVEYQDNVLVSAEVHLRTFIQSGISHTILPTKQAAAVATGGPYRLAAGYFVSGTDLVPRRYYLTD</sequence>
<protein>
    <recommendedName>
        <fullName evidence="3">Regulatory protein YycH domain-containing protein</fullName>
    </recommendedName>
</protein>
<evidence type="ECO:0008006" key="3">
    <source>
        <dbReference type="Google" id="ProtNLM"/>
    </source>
</evidence>
<gene>
    <name evidence="1" type="ORF">B5F17_08625</name>
</gene>
<dbReference type="RefSeq" id="WP_087373035.1">
    <property type="nucleotide sequence ID" value="NZ_NFKK01000009.1"/>
</dbReference>
<organism evidence="1 2">
    <name type="scientific">Butyricicoccus pullicaecorum</name>
    <dbReference type="NCBI Taxonomy" id="501571"/>
    <lineage>
        <taxon>Bacteria</taxon>
        <taxon>Bacillati</taxon>
        <taxon>Bacillota</taxon>
        <taxon>Clostridia</taxon>
        <taxon>Eubacteriales</taxon>
        <taxon>Butyricicoccaceae</taxon>
        <taxon>Butyricicoccus</taxon>
    </lineage>
</organism>
<comment type="caution">
    <text evidence="1">The sequence shown here is derived from an EMBL/GenBank/DDBJ whole genome shotgun (WGS) entry which is preliminary data.</text>
</comment>
<evidence type="ECO:0000313" key="1">
    <source>
        <dbReference type="EMBL" id="OUP52537.1"/>
    </source>
</evidence>
<dbReference type="Proteomes" id="UP000195897">
    <property type="component" value="Unassembled WGS sequence"/>
</dbReference>
<evidence type="ECO:0000313" key="2">
    <source>
        <dbReference type="Proteomes" id="UP000195897"/>
    </source>
</evidence>
<reference evidence="2" key="1">
    <citation type="submission" date="2017-04" db="EMBL/GenBank/DDBJ databases">
        <title>Function of individual gut microbiota members based on whole genome sequencing of pure cultures obtained from chicken caecum.</title>
        <authorList>
            <person name="Medvecky M."/>
            <person name="Cejkova D."/>
            <person name="Polansky O."/>
            <person name="Karasova D."/>
            <person name="Kubasova T."/>
            <person name="Cizek A."/>
            <person name="Rychlik I."/>
        </authorList>
    </citation>
    <scope>NUCLEOTIDE SEQUENCE [LARGE SCALE GENOMIC DNA]</scope>
    <source>
        <strain evidence="2">An180</strain>
    </source>
</reference>
<dbReference type="EMBL" id="NFKK01000009">
    <property type="protein sequence ID" value="OUP52537.1"/>
    <property type="molecule type" value="Genomic_DNA"/>
</dbReference>
<proteinExistence type="predicted"/>
<name>A0A1Y4L712_9FIRM</name>
<accession>A0A1Y4L712</accession>